<dbReference type="PRINTS" id="PR00131">
    <property type="entry name" value="GLHYDRLASE1"/>
</dbReference>
<reference evidence="5 6" key="1">
    <citation type="journal article" date="2020" name="ISME J.">
        <title>Uncovering the hidden diversity of litter-decomposition mechanisms in mushroom-forming fungi.</title>
        <authorList>
            <person name="Floudas D."/>
            <person name="Bentzer J."/>
            <person name="Ahren D."/>
            <person name="Johansson T."/>
            <person name="Persson P."/>
            <person name="Tunlid A."/>
        </authorList>
    </citation>
    <scope>NUCLEOTIDE SEQUENCE [LARGE SCALE GENOMIC DNA]</scope>
    <source>
        <strain evidence="5 6">CBS 175.51</strain>
    </source>
</reference>
<dbReference type="GO" id="GO:0008422">
    <property type="term" value="F:beta-glucosidase activity"/>
    <property type="evidence" value="ECO:0007669"/>
    <property type="project" value="TreeGrafter"/>
</dbReference>
<name>A0A8H5C8J0_9AGAR</name>
<dbReference type="FunFam" id="3.20.20.80:FF:000041">
    <property type="entry name" value="Beta-glucosidase 7"/>
    <property type="match status" value="1"/>
</dbReference>
<dbReference type="PANTHER" id="PTHR10353">
    <property type="entry name" value="GLYCOSYL HYDROLASE"/>
    <property type="match status" value="1"/>
</dbReference>
<evidence type="ECO:0000313" key="5">
    <source>
        <dbReference type="EMBL" id="KAF5336526.1"/>
    </source>
</evidence>
<dbReference type="SUPFAM" id="SSF51445">
    <property type="entry name" value="(Trans)glycosidases"/>
    <property type="match status" value="1"/>
</dbReference>
<dbReference type="OrthoDB" id="65569at2759"/>
<dbReference type="PROSITE" id="PS00653">
    <property type="entry name" value="GLYCOSYL_HYDROL_F1_2"/>
    <property type="match status" value="1"/>
</dbReference>
<dbReference type="AlphaFoldDB" id="A0A8H5C8J0"/>
<dbReference type="EMBL" id="JAACJK010000058">
    <property type="protein sequence ID" value="KAF5336526.1"/>
    <property type="molecule type" value="Genomic_DNA"/>
</dbReference>
<dbReference type="GO" id="GO:0005975">
    <property type="term" value="P:carbohydrate metabolic process"/>
    <property type="evidence" value="ECO:0007669"/>
    <property type="project" value="InterPro"/>
</dbReference>
<dbReference type="InterPro" id="IPR033132">
    <property type="entry name" value="GH_1_N_CS"/>
</dbReference>
<dbReference type="InterPro" id="IPR001360">
    <property type="entry name" value="Glyco_hydro_1"/>
</dbReference>
<proteinExistence type="inferred from homology"/>
<evidence type="ECO:0000256" key="2">
    <source>
        <dbReference type="ARBA" id="ARBA00022801"/>
    </source>
</evidence>
<keyword evidence="3" id="KW-0326">Glycosidase</keyword>
<evidence type="ECO:0008006" key="7">
    <source>
        <dbReference type="Google" id="ProtNLM"/>
    </source>
</evidence>
<dbReference type="Proteomes" id="UP000541558">
    <property type="component" value="Unassembled WGS sequence"/>
</dbReference>
<comment type="similarity">
    <text evidence="1 4">Belongs to the glycosyl hydrolase 1 family.</text>
</comment>
<evidence type="ECO:0000313" key="6">
    <source>
        <dbReference type="Proteomes" id="UP000541558"/>
    </source>
</evidence>
<dbReference type="Gene3D" id="3.20.20.80">
    <property type="entry name" value="Glycosidases"/>
    <property type="match status" value="1"/>
</dbReference>
<evidence type="ECO:0000256" key="3">
    <source>
        <dbReference type="ARBA" id="ARBA00023295"/>
    </source>
</evidence>
<dbReference type="InterPro" id="IPR017853">
    <property type="entry name" value="GH"/>
</dbReference>
<sequence length="502" mass="56512">MPFPKDFLFGFATAAYQIEGSPASEGRTPSVWDTFTHSPSPSGKRIADSSSGDTATDHYAKHWPSDLALLSSYGANAYRFSVSWSRIVDFSVPRAKGERDGRNEAGIKFYRGVLEELVRRGIKPAITLFHWDSPQALEDRYGGWLDKEIVHDFVHFAKICFEEFGDLVKHWITLNEPWCYSALGYGYGVHAPGRSSDRTRSAVGDSSVEPYIVAHNLILGHAYAVKAYRELFAPAQNGTIGITLDAIAFIPYDDTPESHAAAQRAFDARTGWFADPIYKGHYPASLYTITPPGTLPTFTDAEIEVVRGSSDFFGLNTYTSNLVRDGGSDLFKGKTQTTFIKPDGSELGLFKSHVDWLQAYPDGFRQLLNYLWKVRPSPHRFRPFTYSPSRKTYNKTIYVTENGFPAPKENDLPLAEAIHDSTRVAYFRGYTDAVLKAVEEDGVAVGSYFAWSLLDNFEWADGYLTRFGVTYVDYDTQKRHPKDSAWFLKEWFENNKHKDAGV</sequence>
<evidence type="ECO:0000256" key="4">
    <source>
        <dbReference type="RuleBase" id="RU003690"/>
    </source>
</evidence>
<dbReference type="Pfam" id="PF00232">
    <property type="entry name" value="Glyco_hydro_1"/>
    <property type="match status" value="1"/>
</dbReference>
<gene>
    <name evidence="5" type="ORF">D9611_006549</name>
</gene>
<protein>
    <recommendedName>
        <fullName evidence="7">Beta-glucosidase</fullName>
    </recommendedName>
</protein>
<keyword evidence="2" id="KW-0378">Hydrolase</keyword>
<evidence type="ECO:0000256" key="1">
    <source>
        <dbReference type="ARBA" id="ARBA00010838"/>
    </source>
</evidence>
<accession>A0A8H5C8J0</accession>
<dbReference type="PANTHER" id="PTHR10353:SF36">
    <property type="entry name" value="LP05116P"/>
    <property type="match status" value="1"/>
</dbReference>
<comment type="caution">
    <text evidence="5">The sequence shown here is derived from an EMBL/GenBank/DDBJ whole genome shotgun (WGS) entry which is preliminary data.</text>
</comment>
<organism evidence="5 6">
    <name type="scientific">Ephemerocybe angulata</name>
    <dbReference type="NCBI Taxonomy" id="980116"/>
    <lineage>
        <taxon>Eukaryota</taxon>
        <taxon>Fungi</taxon>
        <taxon>Dikarya</taxon>
        <taxon>Basidiomycota</taxon>
        <taxon>Agaricomycotina</taxon>
        <taxon>Agaricomycetes</taxon>
        <taxon>Agaricomycetidae</taxon>
        <taxon>Agaricales</taxon>
        <taxon>Agaricineae</taxon>
        <taxon>Psathyrellaceae</taxon>
        <taxon>Ephemerocybe</taxon>
    </lineage>
</organism>
<keyword evidence="6" id="KW-1185">Reference proteome</keyword>